<comment type="similarity">
    <text evidence="1">Belongs to the Skp family.</text>
</comment>
<evidence type="ECO:0000313" key="5">
    <source>
        <dbReference type="Proteomes" id="UP001595616"/>
    </source>
</evidence>
<keyword evidence="5" id="KW-1185">Reference proteome</keyword>
<evidence type="ECO:0000256" key="2">
    <source>
        <dbReference type="ARBA" id="ARBA00022729"/>
    </source>
</evidence>
<dbReference type="PANTHER" id="PTHR35089:SF1">
    <property type="entry name" value="CHAPERONE PROTEIN SKP"/>
    <property type="match status" value="1"/>
</dbReference>
<dbReference type="SMART" id="SM00935">
    <property type="entry name" value="OmpH"/>
    <property type="match status" value="1"/>
</dbReference>
<evidence type="ECO:0000256" key="1">
    <source>
        <dbReference type="ARBA" id="ARBA00009091"/>
    </source>
</evidence>
<dbReference type="InterPro" id="IPR005632">
    <property type="entry name" value="Chaperone_Skp"/>
</dbReference>
<proteinExistence type="inferred from homology"/>
<dbReference type="RefSeq" id="WP_379837694.1">
    <property type="nucleotide sequence ID" value="NZ_JBHRYQ010000001.1"/>
</dbReference>
<gene>
    <name evidence="4" type="ORF">ACFOOI_10285</name>
</gene>
<dbReference type="Proteomes" id="UP001595616">
    <property type="component" value="Unassembled WGS sequence"/>
</dbReference>
<organism evidence="4 5">
    <name type="scientific">Lacihabitans lacunae</name>
    <dbReference type="NCBI Taxonomy" id="1028214"/>
    <lineage>
        <taxon>Bacteria</taxon>
        <taxon>Pseudomonadati</taxon>
        <taxon>Bacteroidota</taxon>
        <taxon>Cytophagia</taxon>
        <taxon>Cytophagales</taxon>
        <taxon>Leadbetterellaceae</taxon>
        <taxon>Lacihabitans</taxon>
    </lineage>
</organism>
<reference evidence="5" key="1">
    <citation type="journal article" date="2019" name="Int. J. Syst. Evol. Microbiol.">
        <title>The Global Catalogue of Microorganisms (GCM) 10K type strain sequencing project: providing services to taxonomists for standard genome sequencing and annotation.</title>
        <authorList>
            <consortium name="The Broad Institute Genomics Platform"/>
            <consortium name="The Broad Institute Genome Sequencing Center for Infectious Disease"/>
            <person name="Wu L."/>
            <person name="Ma J."/>
        </authorList>
    </citation>
    <scope>NUCLEOTIDE SEQUENCE [LARGE SCALE GENOMIC DNA]</scope>
    <source>
        <strain evidence="5">CECT 7956</strain>
    </source>
</reference>
<dbReference type="PANTHER" id="PTHR35089">
    <property type="entry name" value="CHAPERONE PROTEIN SKP"/>
    <property type="match status" value="1"/>
</dbReference>
<feature type="chain" id="PRO_5046123766" evidence="3">
    <location>
        <begin position="20"/>
        <end position="197"/>
    </location>
</feature>
<sequence length="197" mass="22096">MKKIFALAILFVVSNSVFSQTKKSAKTAPASTTTTGFKIGYIFEDYIFDNANMVKELDSLIKGKQEFFQDNYNKLALEYQTKYLDYQNSLKNLDTLTTETLNARLKKVQEIKSASENYQRQAEKEFQALTGEGVMKIKEEILEAAKIVAKEKGYGFVLSRNKSDGPMSPNRVVLYAGDAGKGDLSDLVIAKMNAKKK</sequence>
<keyword evidence="2 3" id="KW-0732">Signal</keyword>
<accession>A0ABV7YXV2</accession>
<dbReference type="InterPro" id="IPR024930">
    <property type="entry name" value="Skp_dom_sf"/>
</dbReference>
<evidence type="ECO:0000313" key="4">
    <source>
        <dbReference type="EMBL" id="MFC3811043.1"/>
    </source>
</evidence>
<protein>
    <submittedName>
        <fullName evidence="4">OmpH family outer membrane protein</fullName>
    </submittedName>
</protein>
<comment type="caution">
    <text evidence="4">The sequence shown here is derived from an EMBL/GenBank/DDBJ whole genome shotgun (WGS) entry which is preliminary data.</text>
</comment>
<dbReference type="EMBL" id="JBHRYQ010000001">
    <property type="protein sequence ID" value="MFC3811043.1"/>
    <property type="molecule type" value="Genomic_DNA"/>
</dbReference>
<name>A0ABV7YXV2_9BACT</name>
<dbReference type="SUPFAM" id="SSF111384">
    <property type="entry name" value="OmpH-like"/>
    <property type="match status" value="1"/>
</dbReference>
<feature type="signal peptide" evidence="3">
    <location>
        <begin position="1"/>
        <end position="19"/>
    </location>
</feature>
<dbReference type="Gene3D" id="3.30.910.20">
    <property type="entry name" value="Skp domain"/>
    <property type="match status" value="1"/>
</dbReference>
<evidence type="ECO:0000256" key="3">
    <source>
        <dbReference type="SAM" id="SignalP"/>
    </source>
</evidence>
<dbReference type="Pfam" id="PF03938">
    <property type="entry name" value="OmpH"/>
    <property type="match status" value="1"/>
</dbReference>